<sequence length="75" mass="7906">MDSTASSSSSRSHKLKAALRFAFSSPARQPHAAEAPKQASMASDRTIGTCCTGTAAARADHRPDYEARVRAALSK</sequence>
<name>A0ACC1LES0_9FUNG</name>
<keyword evidence="2" id="KW-1185">Reference proteome</keyword>
<reference evidence="1" key="1">
    <citation type="submission" date="2022-07" db="EMBL/GenBank/DDBJ databases">
        <title>Phylogenomic reconstructions and comparative analyses of Kickxellomycotina fungi.</title>
        <authorList>
            <person name="Reynolds N.K."/>
            <person name="Stajich J.E."/>
            <person name="Barry K."/>
            <person name="Grigoriev I.V."/>
            <person name="Crous P."/>
            <person name="Smith M.E."/>
        </authorList>
    </citation>
    <scope>NUCLEOTIDE SEQUENCE</scope>
    <source>
        <strain evidence="1">BCRC 34780</strain>
    </source>
</reference>
<organism evidence="1 2">
    <name type="scientific">Coemansia helicoidea</name>
    <dbReference type="NCBI Taxonomy" id="1286919"/>
    <lineage>
        <taxon>Eukaryota</taxon>
        <taxon>Fungi</taxon>
        <taxon>Fungi incertae sedis</taxon>
        <taxon>Zoopagomycota</taxon>
        <taxon>Kickxellomycotina</taxon>
        <taxon>Kickxellomycetes</taxon>
        <taxon>Kickxellales</taxon>
        <taxon>Kickxellaceae</taxon>
        <taxon>Coemansia</taxon>
    </lineage>
</organism>
<proteinExistence type="predicted"/>
<protein>
    <submittedName>
        <fullName evidence="1">Uncharacterized protein</fullName>
    </submittedName>
</protein>
<evidence type="ECO:0000313" key="2">
    <source>
        <dbReference type="Proteomes" id="UP001140087"/>
    </source>
</evidence>
<gene>
    <name evidence="1" type="ORF">H4R21_000549</name>
</gene>
<evidence type="ECO:0000313" key="1">
    <source>
        <dbReference type="EMBL" id="KAJ2807255.1"/>
    </source>
</evidence>
<comment type="caution">
    <text evidence="1">The sequence shown here is derived from an EMBL/GenBank/DDBJ whole genome shotgun (WGS) entry which is preliminary data.</text>
</comment>
<dbReference type="EMBL" id="JANBUN010000074">
    <property type="protein sequence ID" value="KAJ2807255.1"/>
    <property type="molecule type" value="Genomic_DNA"/>
</dbReference>
<accession>A0ACC1LES0</accession>
<dbReference type="Proteomes" id="UP001140087">
    <property type="component" value="Unassembled WGS sequence"/>
</dbReference>